<evidence type="ECO:0000256" key="4">
    <source>
        <dbReference type="SAM" id="SignalP"/>
    </source>
</evidence>
<evidence type="ECO:0000256" key="1">
    <source>
        <dbReference type="ARBA" id="ARBA00022801"/>
    </source>
</evidence>
<evidence type="ECO:0000313" key="6">
    <source>
        <dbReference type="EMBL" id="UWZ86420.1"/>
    </source>
</evidence>
<gene>
    <name evidence="6" type="ORF">MOP44_10855</name>
</gene>
<dbReference type="AlphaFoldDB" id="A0A9J7BU63"/>
<evidence type="ECO:0000256" key="3">
    <source>
        <dbReference type="PIRSR" id="PIRSR605511-2"/>
    </source>
</evidence>
<dbReference type="RefSeq" id="WP_260796060.1">
    <property type="nucleotide sequence ID" value="NZ_CP093313.1"/>
</dbReference>
<dbReference type="InterPro" id="IPR013658">
    <property type="entry name" value="SGL"/>
</dbReference>
<sequence length="342" mass="37508">MQRRTFVQMAAGATVLAALKPFAGAQDTKRPTPYPDPAIEVVDPRFAKYQILSAAVERLYTGARWAEGPVWFGDGRYLLFSDIPNNRMLRWLEDTGEVTVFRSPSNYSNGNCRDREGRLITCEHDSRRVTRTEHDGSITVLMDGFEGKKLNAPNDVIVHSDGGIWFTDPGYGIMSNYEGHKAAFELPANVYRIDPKTRVATVVATDLTKPNGLCFSPDEKLLYLVDTGTPKHKGDPSPIRVYDVVDGVKLANGRMFANMAPGSSDGIRCDVDGNIWSAAGWAGDGFNGVHVFAPDGTLMGKIHLPETCANLCFGGAKRDRLFMTASQSLYSLYVGTEGLKLS</sequence>
<dbReference type="Gene3D" id="2.120.10.30">
    <property type="entry name" value="TolB, C-terminal domain"/>
    <property type="match status" value="1"/>
</dbReference>
<dbReference type="KEGG" id="orp:MOP44_10855"/>
<keyword evidence="3" id="KW-0479">Metal-binding</keyword>
<feature type="domain" description="SMP-30/Gluconolactonase/LRE-like region" evidence="5">
    <location>
        <begin position="65"/>
        <end position="326"/>
    </location>
</feature>
<comment type="cofactor">
    <cofactor evidence="3">
        <name>Zn(2+)</name>
        <dbReference type="ChEBI" id="CHEBI:29105"/>
    </cofactor>
    <text evidence="3">Binds 1 divalent metal cation per subunit.</text>
</comment>
<keyword evidence="3" id="KW-0862">Zinc</keyword>
<feature type="binding site" evidence="3">
    <location>
        <position position="154"/>
    </location>
    <ligand>
        <name>a divalent metal cation</name>
        <dbReference type="ChEBI" id="CHEBI:60240"/>
    </ligand>
</feature>
<name>A0A9J7BU63_9BACT</name>
<dbReference type="Proteomes" id="UP001059380">
    <property type="component" value="Chromosome"/>
</dbReference>
<dbReference type="InterPro" id="IPR051262">
    <property type="entry name" value="SMP-30/CGR1_Lactonase"/>
</dbReference>
<feature type="active site" description="Proton donor/acceptor" evidence="2">
    <location>
        <position position="265"/>
    </location>
</feature>
<dbReference type="SUPFAM" id="SSF63829">
    <property type="entry name" value="Calcium-dependent phosphotriesterase"/>
    <property type="match status" value="1"/>
</dbReference>
<feature type="signal peptide" evidence="4">
    <location>
        <begin position="1"/>
        <end position="25"/>
    </location>
</feature>
<protein>
    <submittedName>
        <fullName evidence="6">SMP-30/gluconolactonase/LRE family protein</fullName>
    </submittedName>
</protein>
<dbReference type="PANTHER" id="PTHR47572">
    <property type="entry name" value="LIPOPROTEIN-RELATED"/>
    <property type="match status" value="1"/>
</dbReference>
<reference evidence="6" key="1">
    <citation type="submission" date="2021-04" db="EMBL/GenBank/DDBJ databases">
        <title>Phylogenetic analysis of Acidobacteriaceae.</title>
        <authorList>
            <person name="Qiu L."/>
            <person name="Zhang Q."/>
        </authorList>
    </citation>
    <scope>NUCLEOTIDE SEQUENCE</scope>
    <source>
        <strain evidence="6">DSM 25168</strain>
    </source>
</reference>
<dbReference type="EMBL" id="CP093313">
    <property type="protein sequence ID" value="UWZ86420.1"/>
    <property type="molecule type" value="Genomic_DNA"/>
</dbReference>
<dbReference type="Pfam" id="PF08450">
    <property type="entry name" value="SGL"/>
    <property type="match status" value="1"/>
</dbReference>
<keyword evidence="7" id="KW-1185">Reference proteome</keyword>
<dbReference type="GO" id="GO:0046872">
    <property type="term" value="F:metal ion binding"/>
    <property type="evidence" value="ECO:0007669"/>
    <property type="project" value="UniProtKB-KW"/>
</dbReference>
<accession>A0A9J7BU63</accession>
<keyword evidence="1" id="KW-0378">Hydrolase</keyword>
<feature type="chain" id="PRO_5039919231" evidence="4">
    <location>
        <begin position="26"/>
        <end position="342"/>
    </location>
</feature>
<organism evidence="6 7">
    <name type="scientific">Occallatibacter riparius</name>
    <dbReference type="NCBI Taxonomy" id="1002689"/>
    <lineage>
        <taxon>Bacteria</taxon>
        <taxon>Pseudomonadati</taxon>
        <taxon>Acidobacteriota</taxon>
        <taxon>Terriglobia</taxon>
        <taxon>Terriglobales</taxon>
        <taxon>Acidobacteriaceae</taxon>
        <taxon>Occallatibacter</taxon>
    </lineage>
</organism>
<dbReference type="InterPro" id="IPR005511">
    <property type="entry name" value="SMP-30"/>
</dbReference>
<feature type="binding site" evidence="3">
    <location>
        <position position="67"/>
    </location>
    <ligand>
        <name>a divalent metal cation</name>
        <dbReference type="ChEBI" id="CHEBI:60240"/>
    </ligand>
</feature>
<dbReference type="PANTHER" id="PTHR47572:SF4">
    <property type="entry name" value="LACTONASE DRP35"/>
    <property type="match status" value="1"/>
</dbReference>
<feature type="binding site" evidence="3">
    <location>
        <position position="265"/>
    </location>
    <ligand>
        <name>a divalent metal cation</name>
        <dbReference type="ChEBI" id="CHEBI:60240"/>
    </ligand>
</feature>
<dbReference type="InterPro" id="IPR011042">
    <property type="entry name" value="6-blade_b-propeller_TolB-like"/>
</dbReference>
<evidence type="ECO:0000256" key="2">
    <source>
        <dbReference type="PIRSR" id="PIRSR605511-1"/>
    </source>
</evidence>
<keyword evidence="4" id="KW-0732">Signal</keyword>
<evidence type="ECO:0000259" key="5">
    <source>
        <dbReference type="Pfam" id="PF08450"/>
    </source>
</evidence>
<evidence type="ECO:0000313" key="7">
    <source>
        <dbReference type="Proteomes" id="UP001059380"/>
    </source>
</evidence>
<proteinExistence type="predicted"/>
<dbReference type="PRINTS" id="PR01790">
    <property type="entry name" value="SMP30FAMILY"/>
</dbReference>
<dbReference type="GO" id="GO:0016787">
    <property type="term" value="F:hydrolase activity"/>
    <property type="evidence" value="ECO:0007669"/>
    <property type="project" value="UniProtKB-KW"/>
</dbReference>
<feature type="binding site" evidence="3">
    <location>
        <position position="211"/>
    </location>
    <ligand>
        <name>a divalent metal cation</name>
        <dbReference type="ChEBI" id="CHEBI:60240"/>
    </ligand>
</feature>